<dbReference type="InterPro" id="IPR003959">
    <property type="entry name" value="ATPase_AAA_core"/>
</dbReference>
<dbReference type="InterPro" id="IPR027417">
    <property type="entry name" value="P-loop_NTPase"/>
</dbReference>
<dbReference type="SUPFAM" id="SSF52540">
    <property type="entry name" value="P-loop containing nucleoside triphosphate hydrolases"/>
    <property type="match status" value="1"/>
</dbReference>
<comment type="similarity">
    <text evidence="1">Belongs to the SMC family. SbcC subfamily.</text>
</comment>
<proteinExistence type="inferred from homology"/>
<feature type="domain" description="ATPase AAA-type core" evidence="5">
    <location>
        <begin position="563"/>
        <end position="641"/>
    </location>
</feature>
<name>A0A7K0D2M5_9NOCA</name>
<comment type="subunit">
    <text evidence="2">Heterodimer of SbcC and SbcD.</text>
</comment>
<feature type="domain" description="Rad50/SbcC-type AAA" evidence="6">
    <location>
        <begin position="58"/>
        <end position="142"/>
    </location>
</feature>
<evidence type="ECO:0000256" key="1">
    <source>
        <dbReference type="ARBA" id="ARBA00006930"/>
    </source>
</evidence>
<evidence type="ECO:0000256" key="4">
    <source>
        <dbReference type="SAM" id="Coils"/>
    </source>
</evidence>
<dbReference type="InterPro" id="IPR038729">
    <property type="entry name" value="Rad50/SbcC_AAA"/>
</dbReference>
<accession>A0A7K0D2M5</accession>
<reference evidence="7 8" key="1">
    <citation type="submission" date="2019-10" db="EMBL/GenBank/DDBJ databases">
        <title>Nocardia macrotermitis sp. nov. and Nocardia aurantia sp. nov., isolated from the gut of fungus growing-termite Macrotermes natalensis.</title>
        <authorList>
            <person name="Benndorf R."/>
            <person name="Schwitalla J."/>
            <person name="Martin K."/>
            <person name="De Beer W."/>
            <person name="Kaster A.-K."/>
            <person name="Vollmers J."/>
            <person name="Poulsen M."/>
            <person name="Beemelmanns C."/>
        </authorList>
    </citation>
    <scope>NUCLEOTIDE SEQUENCE [LARGE SCALE GENOMIC DNA]</scope>
    <source>
        <strain evidence="7 8">RB20</strain>
    </source>
</reference>
<dbReference type="Pfam" id="PF13304">
    <property type="entry name" value="AAA_21"/>
    <property type="match status" value="1"/>
</dbReference>
<evidence type="ECO:0000259" key="6">
    <source>
        <dbReference type="Pfam" id="PF13476"/>
    </source>
</evidence>
<dbReference type="GO" id="GO:0006302">
    <property type="term" value="P:double-strand break repair"/>
    <property type="evidence" value="ECO:0007669"/>
    <property type="project" value="InterPro"/>
</dbReference>
<evidence type="ECO:0000313" key="8">
    <source>
        <dbReference type="Proteomes" id="UP000438448"/>
    </source>
</evidence>
<dbReference type="EMBL" id="WEGK01000005">
    <property type="protein sequence ID" value="MQY19969.1"/>
    <property type="molecule type" value="Genomic_DNA"/>
</dbReference>
<comment type="caution">
    <text evidence="7">The sequence shown here is derived from an EMBL/GenBank/DDBJ whole genome shotgun (WGS) entry which is preliminary data.</text>
</comment>
<feature type="coiled-coil region" evidence="4">
    <location>
        <begin position="215"/>
        <end position="252"/>
    </location>
</feature>
<dbReference type="Gene3D" id="3.40.50.300">
    <property type="entry name" value="P-loop containing nucleotide triphosphate hydrolases"/>
    <property type="match status" value="2"/>
</dbReference>
<evidence type="ECO:0000259" key="5">
    <source>
        <dbReference type="Pfam" id="PF13304"/>
    </source>
</evidence>
<sequence length="804" mass="86775">MGDVSTGVAQRLSDLVRHRLDADPAITPEVSAAVLAALDAEPDRSPSLGMSGIFLRAIRVRGFRGIGPEASLLLDPGPGLTLVVGRNGSGKSSFAEAAELALTGDTRRWAGRASVWREGWRNLHDGSTSRVEVELTAAGRDGALSVAREWPEGADLAGGTWTQARNAADPTEFRVERWSRALELYRPFLSYSELGALVDGRPSDLFDALHRLLGLDDLTAAQERTRARRLELERAARQSRDERNELRTALETVVDDRAARVAQLLRAADPDLAAIGREVSGARHDPTGTAALQAILRLRLPDAGAVDGAAAAVQAGARRLSELTTGDTEAELRVLDLLDRARTHAAAAGACACPVCGAGTLDAEWLRETDTQIARLTERAAAVTTARDALLAAAGRARALVTPVPAELDPLPPQAPNVDTAPARRAWSAWATLAQAEPDAEFPERLRAAHADLSRLLNALRGSARKELDRLDAVWMPLVPRIAAWLQGARTVTAAESELHTVRRAEDWLKSAAAGLREERMAPLAEHARGIWRGLRQQSNVDLGVIRLQGNAGASRKVLLDVTVDDAGSNALGVMSQGELHALGLALFLPRATVSESPFGFVVIDDPVQAMDPAKVDGLAKVLAAAARSGRQVVVFTHDERLAEAVRRLRLDATVLDVQRRERSAVEVRVAEDPVRRYLSDANALVRTKQLPRAIAAELVVTCCRSAIEAAALARSRRTLLGEGVDHREVQRRVDAARTTWEKVSLAVFGDPDRVDDLNELLDREAAWARAVLRDAAAGAHIRIDRGTRELISGTRKFVKWLNP</sequence>
<protein>
    <recommendedName>
        <fullName evidence="3">Nuclease SbcCD subunit C</fullName>
    </recommendedName>
</protein>
<gene>
    <name evidence="7" type="primary">recF_1</name>
    <name evidence="7" type="ORF">NRB20_30640</name>
</gene>
<dbReference type="AlphaFoldDB" id="A0A7K0D2M5"/>
<keyword evidence="8" id="KW-1185">Reference proteome</keyword>
<dbReference type="Pfam" id="PF13476">
    <property type="entry name" value="AAA_23"/>
    <property type="match status" value="1"/>
</dbReference>
<organism evidence="7 8">
    <name type="scientific">Nocardia macrotermitis</name>
    <dbReference type="NCBI Taxonomy" id="2585198"/>
    <lineage>
        <taxon>Bacteria</taxon>
        <taxon>Bacillati</taxon>
        <taxon>Actinomycetota</taxon>
        <taxon>Actinomycetes</taxon>
        <taxon>Mycobacteriales</taxon>
        <taxon>Nocardiaceae</taxon>
        <taxon>Nocardia</taxon>
    </lineage>
</organism>
<dbReference type="PANTHER" id="PTHR32114:SF2">
    <property type="entry name" value="ABC TRANSPORTER ABCH.3"/>
    <property type="match status" value="1"/>
</dbReference>
<dbReference type="Proteomes" id="UP000438448">
    <property type="component" value="Unassembled WGS sequence"/>
</dbReference>
<keyword evidence="4" id="KW-0175">Coiled coil</keyword>
<dbReference type="GO" id="GO:0016887">
    <property type="term" value="F:ATP hydrolysis activity"/>
    <property type="evidence" value="ECO:0007669"/>
    <property type="project" value="InterPro"/>
</dbReference>
<evidence type="ECO:0000313" key="7">
    <source>
        <dbReference type="EMBL" id="MQY19969.1"/>
    </source>
</evidence>
<evidence type="ECO:0000256" key="3">
    <source>
        <dbReference type="ARBA" id="ARBA00013368"/>
    </source>
</evidence>
<evidence type="ECO:0000256" key="2">
    <source>
        <dbReference type="ARBA" id="ARBA00011322"/>
    </source>
</evidence>
<dbReference type="PANTHER" id="PTHR32114">
    <property type="entry name" value="ABC TRANSPORTER ABCH.3"/>
    <property type="match status" value="1"/>
</dbReference>